<dbReference type="AlphaFoldDB" id="A0A1S4G0E1"/>
<reference evidence="3 4" key="1">
    <citation type="submission" date="2017-06" db="EMBL/GenBank/DDBJ databases">
        <title>Aedes aegypti genome working group (AGWG) sequencing and assembly.</title>
        <authorList>
            <consortium name="Aedes aegypti Genome Working Group (AGWG)"/>
            <person name="Matthews B.J."/>
        </authorList>
    </citation>
    <scope>NUCLEOTIDE SEQUENCE [LARGE SCALE GENOMIC DNA]</scope>
    <source>
        <strain evidence="3 4">LVP_AGWG</strain>
    </source>
</reference>
<feature type="compositionally biased region" description="Polar residues" evidence="2">
    <location>
        <begin position="358"/>
        <end position="368"/>
    </location>
</feature>
<dbReference type="PANTHER" id="PTHR14628:SF1">
    <property type="entry name" value="BEN DOMAIN-CONTAINING PROTEIN 5"/>
    <property type="match status" value="1"/>
</dbReference>
<dbReference type="OrthoDB" id="7765302at2759"/>
<dbReference type="InParanoid" id="A0A1S4G0E1"/>
<protein>
    <submittedName>
        <fullName evidence="3">Uncharacterized protein</fullName>
    </submittedName>
</protein>
<evidence type="ECO:0000256" key="1">
    <source>
        <dbReference type="SAM" id="Coils"/>
    </source>
</evidence>
<dbReference type="VEuPathDB" id="VectorBase:AAEL013916"/>
<feature type="coiled-coil region" evidence="1">
    <location>
        <begin position="454"/>
        <end position="484"/>
    </location>
</feature>
<keyword evidence="1" id="KW-0175">Coiled coil</keyword>
<dbReference type="EnsemblMetazoa" id="AAEL013916-RA">
    <property type="protein sequence ID" value="AAEL013916-PA"/>
    <property type="gene ID" value="AAEL013916"/>
</dbReference>
<feature type="compositionally biased region" description="Basic residues" evidence="2">
    <location>
        <begin position="1"/>
        <end position="14"/>
    </location>
</feature>
<proteinExistence type="predicted"/>
<dbReference type="GO" id="GO:0045892">
    <property type="term" value="P:negative regulation of DNA-templated transcription"/>
    <property type="evidence" value="ECO:0007669"/>
    <property type="project" value="InterPro"/>
</dbReference>
<organism evidence="3 4">
    <name type="scientific">Aedes aegypti</name>
    <name type="common">Yellowfever mosquito</name>
    <name type="synonym">Culex aegypti</name>
    <dbReference type="NCBI Taxonomy" id="7159"/>
    <lineage>
        <taxon>Eukaryota</taxon>
        <taxon>Metazoa</taxon>
        <taxon>Ecdysozoa</taxon>
        <taxon>Arthropoda</taxon>
        <taxon>Hexapoda</taxon>
        <taxon>Insecta</taxon>
        <taxon>Pterygota</taxon>
        <taxon>Neoptera</taxon>
        <taxon>Endopterygota</taxon>
        <taxon>Diptera</taxon>
        <taxon>Nematocera</taxon>
        <taxon>Culicoidea</taxon>
        <taxon>Culicidae</taxon>
        <taxon>Culicinae</taxon>
        <taxon>Aedini</taxon>
        <taxon>Aedes</taxon>
        <taxon>Stegomyia</taxon>
    </lineage>
</organism>
<dbReference type="PROSITE" id="PS51457">
    <property type="entry name" value="BEN"/>
    <property type="match status" value="1"/>
</dbReference>
<accession>A0A1S4G0E1</accession>
<dbReference type="InterPro" id="IPR018379">
    <property type="entry name" value="BEN_domain"/>
</dbReference>
<reference evidence="3" key="2">
    <citation type="submission" date="2020-05" db="UniProtKB">
        <authorList>
            <consortium name="EnsemblMetazoa"/>
        </authorList>
    </citation>
    <scope>IDENTIFICATION</scope>
    <source>
        <strain evidence="3">LVP_AGWG</strain>
    </source>
</reference>
<evidence type="ECO:0000256" key="2">
    <source>
        <dbReference type="SAM" id="MobiDB-lite"/>
    </source>
</evidence>
<evidence type="ECO:0000313" key="3">
    <source>
        <dbReference type="EnsemblMetazoa" id="AAEL013916-PA"/>
    </source>
</evidence>
<dbReference type="PANTHER" id="PTHR14628">
    <property type="entry name" value="BEN DOMAIN-CONTAINING PROTEIN 5"/>
    <property type="match status" value="1"/>
</dbReference>
<evidence type="ECO:0000313" key="4">
    <source>
        <dbReference type="Proteomes" id="UP000008820"/>
    </source>
</evidence>
<gene>
    <name evidence="3" type="primary">5578945</name>
</gene>
<dbReference type="GO" id="GO:0003677">
    <property type="term" value="F:DNA binding"/>
    <property type="evidence" value="ECO:0007669"/>
    <property type="project" value="InterPro"/>
</dbReference>
<feature type="region of interest" description="Disordered" evidence="2">
    <location>
        <begin position="1"/>
        <end position="38"/>
    </location>
</feature>
<name>A0A1S4G0E1_AEDAE</name>
<keyword evidence="4" id="KW-1185">Reference proteome</keyword>
<dbReference type="Proteomes" id="UP000008820">
    <property type="component" value="Chromosome 1"/>
</dbReference>
<dbReference type="Gene3D" id="1.10.10.2590">
    <property type="entry name" value="BEN domain"/>
    <property type="match status" value="1"/>
</dbReference>
<feature type="region of interest" description="Disordered" evidence="2">
    <location>
        <begin position="358"/>
        <end position="387"/>
    </location>
</feature>
<sequence>MPPKRKSFSTKKLKNAAPEHPLTKRVKNSASREKDGARARAKICNQHFLKDALNVAMTQVHGDSFTSAGLNFVAANTSRCSEGLDRTLDDPLKLSYEESPAKQQTGSCKRAKGTHSNIVLYDHKGNPIAQPQELDDHDVIESSQPQSTFRATKVAAKKASFRRENHGIELTTADIYDELQELSQKRAFLEFDNISYDSENGSLEEWEPSGRGIAIKCAIDADLNSSAENCASIWKAPAARSAVSHIVTNSILSPRKLVETAGKGKTTLLPRQGNVDKLPEVFPKERTVSAIAATSPDISEEESLEEWGPRRTALRVHVDSLAKNAAHPSYRNAAASGTITESGPSTRKAPLRKLVDTRSSGNITTGVNSGILPPTPPDPSKDGSLEEWGPQRATLRVNIDSVARNAAYPSIAPASGITAENVQHAVEIFRKNDTVAPEDDTTDDGYRSKYYQLLHKFNAKCKAMKQLKEKYEKNIQKLAEMKDLVVYANVEAKKAKMDPNAQLTFTTDPEIDMTISQIDQVNKASKSDMNFGQNLALFFYGAQTLKEMSVTGTATHRFKNAQPKTGISPKKLSFIHEKVQQRVAARVGVSNLSLINAVAHPTIVNKAIGEKIANLNKATKYADARRLNRDMNQDA</sequence>
<dbReference type="InterPro" id="IPR040391">
    <property type="entry name" value="BEND5"/>
</dbReference>